<evidence type="ECO:0000256" key="6">
    <source>
        <dbReference type="SAM" id="MobiDB-lite"/>
    </source>
</evidence>
<feature type="transmembrane region" description="Helical" evidence="7">
    <location>
        <begin position="372"/>
        <end position="390"/>
    </location>
</feature>
<feature type="region of interest" description="Disordered" evidence="6">
    <location>
        <begin position="417"/>
        <end position="452"/>
    </location>
</feature>
<dbReference type="STRING" id="667725.A0A0L0GEE2"/>
<reference evidence="10 11" key="1">
    <citation type="submission" date="2011-02" db="EMBL/GenBank/DDBJ databases">
        <title>The Genome Sequence of Sphaeroforma arctica JP610.</title>
        <authorList>
            <consortium name="The Broad Institute Genome Sequencing Platform"/>
            <person name="Russ C."/>
            <person name="Cuomo C."/>
            <person name="Young S.K."/>
            <person name="Zeng Q."/>
            <person name="Gargeya S."/>
            <person name="Alvarado L."/>
            <person name="Berlin A."/>
            <person name="Chapman S.B."/>
            <person name="Chen Z."/>
            <person name="Freedman E."/>
            <person name="Gellesch M."/>
            <person name="Goldberg J."/>
            <person name="Griggs A."/>
            <person name="Gujja S."/>
            <person name="Heilman E."/>
            <person name="Heiman D."/>
            <person name="Howarth C."/>
            <person name="Mehta T."/>
            <person name="Neiman D."/>
            <person name="Pearson M."/>
            <person name="Roberts A."/>
            <person name="Saif S."/>
            <person name="Shea T."/>
            <person name="Shenoy N."/>
            <person name="Sisk P."/>
            <person name="Stolte C."/>
            <person name="Sykes S."/>
            <person name="White J."/>
            <person name="Yandava C."/>
            <person name="Burger G."/>
            <person name="Gray M.W."/>
            <person name="Holland P.W.H."/>
            <person name="King N."/>
            <person name="Lang F.B.F."/>
            <person name="Roger A.J."/>
            <person name="Ruiz-Trillo I."/>
            <person name="Haas B."/>
            <person name="Nusbaum C."/>
            <person name="Birren B."/>
        </authorList>
    </citation>
    <scope>NUCLEOTIDE SEQUENCE [LARGE SCALE GENOMIC DNA]</scope>
    <source>
        <strain evidence="10 11">JP610</strain>
    </source>
</reference>
<evidence type="ECO:0000259" key="9">
    <source>
        <dbReference type="Pfam" id="PF03553"/>
    </source>
</evidence>
<keyword evidence="8" id="KW-0732">Signal</keyword>
<dbReference type="RefSeq" id="XP_014160505.1">
    <property type="nucleotide sequence ID" value="XM_014305030.1"/>
</dbReference>
<dbReference type="eggNOG" id="ENOG502QWQB">
    <property type="taxonomic scope" value="Eukaryota"/>
</dbReference>
<evidence type="ECO:0000256" key="7">
    <source>
        <dbReference type="SAM" id="Phobius"/>
    </source>
</evidence>
<comment type="subcellular location">
    <subcellularLocation>
        <location evidence="1">Cell membrane</location>
        <topology evidence="1">Multi-pass membrane protein</topology>
    </subcellularLocation>
</comment>
<sequence>MRFQGIVRCALIGLACHTPVSATVETLADNNLAQDLGADEGLLRTQLSGSSVQNLTEHSNGISGELWEPILRHPAKANLTLPKVFLAGVSTAISIDLPAQDERMQVWDAHVPVMLDVISKGVVTHSMRFTLNTSNLDKHYNLPILTHSLEGIVFDDFGVGFIKVKVEGLPEVSQRTYSIPAWLSMLPPLVTLVISVALRQVMIALTIGVWVGCIWLYEYNVVIAFMRTFDEYVSNAFMSDGHANVILFTFFLGGLIGLVQKSGGALGLARQCVKVASTPKRGQLMCWFLGVGIFYDDYSCVLITGNSLRPITRSIRMSPEKFAYIIHTCAQMASMTPVSSWIGVELGYLQQQYKLLGVDQNAFLVLMKTIPYRIYPIISIFFALAVIALGKDFGPMATAEKNFHKLIRRDSINGGSDPNRLLTSVPSGSFSTDDGESGGNSPIVSDDNSDEDIPALAKRKPERVINAVLPFGTVIVATMVGIVYDGYIKIPAGGSHDIIAIVSSANSVSALYWASVLGCVVAAIMYTAQKLLSLSAIIDSWVEGVKDVLEPTLVLLLAWALGSVIQDLNTANYLVSALGSSISVQWLPAIVAVFAYVISFATGTSFGTMGVLFPLAVPLAYQVSGNDEHVMLLATSAILGGSLFGNHCSPIADLTILSSMSAGCEVGSHFETTFPYAALVGLVSLVFGFMPLGFFPSWYSPWLALLVCLLVCVGVLMLLGGDTEERRINALEEEDIADEE</sequence>
<feature type="signal peptide" evidence="8">
    <location>
        <begin position="1"/>
        <end position="22"/>
    </location>
</feature>
<keyword evidence="2" id="KW-1003">Cell membrane</keyword>
<keyword evidence="4 7" id="KW-1133">Transmembrane helix</keyword>
<organism evidence="10 11">
    <name type="scientific">Sphaeroforma arctica JP610</name>
    <dbReference type="NCBI Taxonomy" id="667725"/>
    <lineage>
        <taxon>Eukaryota</taxon>
        <taxon>Ichthyosporea</taxon>
        <taxon>Ichthyophonida</taxon>
        <taxon>Sphaeroforma</taxon>
    </lineage>
</organism>
<keyword evidence="5 7" id="KW-0472">Membrane</keyword>
<protein>
    <recommendedName>
        <fullName evidence="9">Na+/H+ antiporter NhaC-like C-terminal domain-containing protein</fullName>
    </recommendedName>
</protein>
<gene>
    <name evidence="10" type="ORF">SARC_01233</name>
</gene>
<keyword evidence="11" id="KW-1185">Reference proteome</keyword>
<keyword evidence="3 7" id="KW-0812">Transmembrane</keyword>
<evidence type="ECO:0000256" key="1">
    <source>
        <dbReference type="ARBA" id="ARBA00004651"/>
    </source>
</evidence>
<feature type="transmembrane region" description="Helical" evidence="7">
    <location>
        <begin position="241"/>
        <end position="259"/>
    </location>
</feature>
<dbReference type="GO" id="GO:0005886">
    <property type="term" value="C:plasma membrane"/>
    <property type="evidence" value="ECO:0007669"/>
    <property type="project" value="UniProtKB-SubCell"/>
</dbReference>
<feature type="transmembrane region" description="Helical" evidence="7">
    <location>
        <begin position="586"/>
        <end position="613"/>
    </location>
</feature>
<dbReference type="Proteomes" id="UP000054560">
    <property type="component" value="Unassembled WGS sequence"/>
</dbReference>
<feature type="transmembrane region" description="Helical" evidence="7">
    <location>
        <begin position="701"/>
        <end position="719"/>
    </location>
</feature>
<dbReference type="PANTHER" id="PTHR43478:SF1">
    <property type="entry name" value="NA+_H+ ANTIPORTER NHAC-LIKE C-TERMINAL DOMAIN-CONTAINING PROTEIN"/>
    <property type="match status" value="1"/>
</dbReference>
<dbReference type="EMBL" id="KQ241644">
    <property type="protein sequence ID" value="KNC86603.1"/>
    <property type="molecule type" value="Genomic_DNA"/>
</dbReference>
<dbReference type="InterPro" id="IPR018461">
    <property type="entry name" value="Na/H_Antiport_NhaC-like_C"/>
</dbReference>
<evidence type="ECO:0000256" key="2">
    <source>
        <dbReference type="ARBA" id="ARBA00022475"/>
    </source>
</evidence>
<feature type="transmembrane region" description="Helical" evidence="7">
    <location>
        <begin position="464"/>
        <end position="484"/>
    </location>
</feature>
<feature type="domain" description="Na+/H+ antiporter NhaC-like C-terminal" evidence="9">
    <location>
        <begin position="332"/>
        <end position="686"/>
    </location>
</feature>
<dbReference type="OrthoDB" id="5593520at2759"/>
<evidence type="ECO:0000256" key="3">
    <source>
        <dbReference type="ARBA" id="ARBA00022692"/>
    </source>
</evidence>
<feature type="chain" id="PRO_5005539231" description="Na+/H+ antiporter NhaC-like C-terminal domain-containing protein" evidence="8">
    <location>
        <begin position="23"/>
        <end position="740"/>
    </location>
</feature>
<feature type="transmembrane region" description="Helical" evidence="7">
    <location>
        <begin position="676"/>
        <end position="695"/>
    </location>
</feature>
<feature type="transmembrane region" description="Helical" evidence="7">
    <location>
        <begin position="179"/>
        <end position="198"/>
    </location>
</feature>
<evidence type="ECO:0000256" key="5">
    <source>
        <dbReference type="ARBA" id="ARBA00023136"/>
    </source>
</evidence>
<feature type="transmembrane region" description="Helical" evidence="7">
    <location>
        <begin position="205"/>
        <end position="229"/>
    </location>
</feature>
<evidence type="ECO:0000256" key="8">
    <source>
        <dbReference type="SAM" id="SignalP"/>
    </source>
</evidence>
<dbReference type="GeneID" id="25901737"/>
<proteinExistence type="predicted"/>
<accession>A0A0L0GEE2</accession>
<name>A0A0L0GEE2_9EUKA</name>
<evidence type="ECO:0000256" key="4">
    <source>
        <dbReference type="ARBA" id="ARBA00022989"/>
    </source>
</evidence>
<dbReference type="PANTHER" id="PTHR43478">
    <property type="entry name" value="NA+/H+ ANTIPORTER-RELATED"/>
    <property type="match status" value="1"/>
</dbReference>
<evidence type="ECO:0000313" key="10">
    <source>
        <dbReference type="EMBL" id="KNC86603.1"/>
    </source>
</evidence>
<feature type="compositionally biased region" description="Polar residues" evidence="6">
    <location>
        <begin position="417"/>
        <end position="432"/>
    </location>
</feature>
<dbReference type="Pfam" id="PF03553">
    <property type="entry name" value="Na_H_antiporter"/>
    <property type="match status" value="1"/>
</dbReference>
<dbReference type="AlphaFoldDB" id="A0A0L0GEE2"/>
<evidence type="ECO:0000313" key="11">
    <source>
        <dbReference type="Proteomes" id="UP000054560"/>
    </source>
</evidence>
<feature type="transmembrane region" description="Helical" evidence="7">
    <location>
        <begin position="322"/>
        <end position="344"/>
    </location>
</feature>